<organism evidence="2 3">
    <name type="scientific">Rhodofomes roseus</name>
    <dbReference type="NCBI Taxonomy" id="34475"/>
    <lineage>
        <taxon>Eukaryota</taxon>
        <taxon>Fungi</taxon>
        <taxon>Dikarya</taxon>
        <taxon>Basidiomycota</taxon>
        <taxon>Agaricomycotina</taxon>
        <taxon>Agaricomycetes</taxon>
        <taxon>Polyporales</taxon>
        <taxon>Rhodofomes</taxon>
    </lineage>
</organism>
<accession>A0A4Y9XQ19</accession>
<feature type="compositionally biased region" description="Polar residues" evidence="1">
    <location>
        <begin position="29"/>
        <end position="52"/>
    </location>
</feature>
<gene>
    <name evidence="2" type="ORF">EVJ58_g10560</name>
</gene>
<evidence type="ECO:0000256" key="1">
    <source>
        <dbReference type="SAM" id="MobiDB-lite"/>
    </source>
</evidence>
<feature type="compositionally biased region" description="Pro residues" evidence="1">
    <location>
        <begin position="90"/>
        <end position="100"/>
    </location>
</feature>
<name>A0A4Y9XQ19_9APHY</name>
<protein>
    <submittedName>
        <fullName evidence="2">Uncharacterized protein</fullName>
    </submittedName>
</protein>
<dbReference type="Proteomes" id="UP000298390">
    <property type="component" value="Unassembled WGS sequence"/>
</dbReference>
<sequence>MAVFGLFSRRDKHKPPPDASSEAKASIDASVSDTQSVNADFASTSAQPSNRNGHAVYGGPSSASSSKLMLGFGARKSKASHQTDDNGYLRPPPSGLPKPRFPSSKSESGHDSLSPPPSRQRAWELPAGLGQCKSDVVGAQREETQRDVCLGASRAQKVEAISAGCFAR</sequence>
<dbReference type="AlphaFoldDB" id="A0A4Y9XQ19"/>
<feature type="region of interest" description="Disordered" evidence="1">
    <location>
        <begin position="1"/>
        <end position="124"/>
    </location>
</feature>
<evidence type="ECO:0000313" key="2">
    <source>
        <dbReference type="EMBL" id="TFY51447.1"/>
    </source>
</evidence>
<evidence type="ECO:0000313" key="3">
    <source>
        <dbReference type="Proteomes" id="UP000298390"/>
    </source>
</evidence>
<proteinExistence type="predicted"/>
<reference evidence="2 3" key="1">
    <citation type="submission" date="2019-01" db="EMBL/GenBank/DDBJ databases">
        <title>Genome sequencing of the rare red list fungi Fomitopsis rosea.</title>
        <authorList>
            <person name="Buettner E."/>
            <person name="Kellner H."/>
        </authorList>
    </citation>
    <scope>NUCLEOTIDE SEQUENCE [LARGE SCALE GENOMIC DNA]</scope>
    <source>
        <strain evidence="2 3">DSM 105464</strain>
    </source>
</reference>
<comment type="caution">
    <text evidence="2">The sequence shown here is derived from an EMBL/GenBank/DDBJ whole genome shotgun (WGS) entry which is preliminary data.</text>
</comment>
<dbReference type="EMBL" id="SEKV01001185">
    <property type="protein sequence ID" value="TFY51447.1"/>
    <property type="molecule type" value="Genomic_DNA"/>
</dbReference>